<dbReference type="GO" id="GO:0005829">
    <property type="term" value="C:cytosol"/>
    <property type="evidence" value="ECO:0000318"/>
    <property type="project" value="GO_Central"/>
</dbReference>
<accession>A0A6P9E2A3</accession>
<dbReference type="FunCoup" id="A0A6P9E2A3">
    <property type="interactions" value="842"/>
</dbReference>
<dbReference type="AlphaFoldDB" id="A0A6P9E2A3"/>
<comment type="catalytic activity">
    <reaction evidence="1 8">
        <text>Thiol-dependent hydrolysis of ester, thioester, amide, peptide and isopeptide bonds formed by the C-terminal Gly of ubiquitin (a 76-residue protein attached to proteins as an intracellular targeting signal).</text>
        <dbReference type="EC" id="3.4.19.12"/>
    </reaction>
</comment>
<keyword evidence="11" id="KW-1185">Reference proteome</keyword>
<feature type="region of interest" description="Disordered" evidence="9">
    <location>
        <begin position="99"/>
        <end position="118"/>
    </location>
</feature>
<dbReference type="GO" id="GO:0004843">
    <property type="term" value="F:cysteine-type deubiquitinase activity"/>
    <property type="evidence" value="ECO:0000318"/>
    <property type="project" value="GO_Central"/>
</dbReference>
<feature type="region of interest" description="Disordered" evidence="9">
    <location>
        <begin position="740"/>
        <end position="766"/>
    </location>
</feature>
<dbReference type="InterPro" id="IPR018200">
    <property type="entry name" value="USP_CS"/>
</dbReference>
<protein>
    <recommendedName>
        <fullName evidence="8">Ubiquitin carboxyl-terminal hydrolase</fullName>
        <ecNumber evidence="8">3.4.19.12</ecNumber>
    </recommendedName>
</protein>
<feature type="compositionally biased region" description="Polar residues" evidence="9">
    <location>
        <begin position="99"/>
        <end position="109"/>
    </location>
</feature>
<dbReference type="FunFam" id="3.90.70.10:FF:000116">
    <property type="entry name" value="Ubiquitin carboxyl-terminal hydrolase 20"/>
    <property type="match status" value="1"/>
</dbReference>
<dbReference type="Gene3D" id="3.90.70.10">
    <property type="entry name" value="Cysteine proteinases"/>
    <property type="match status" value="1"/>
</dbReference>
<dbReference type="PANTHER" id="PTHR24006:SF747">
    <property type="entry name" value="UBIQUITIN CARBOXYL-TERMINAL HYDROLASE 20"/>
    <property type="match status" value="1"/>
</dbReference>
<dbReference type="SUPFAM" id="SSF54001">
    <property type="entry name" value="Cysteine proteinases"/>
    <property type="match status" value="1"/>
</dbReference>
<feature type="domain" description="USP" evidence="10">
    <location>
        <begin position="214"/>
        <end position="521"/>
    </location>
</feature>
<dbReference type="GeneID" id="108988696"/>
<dbReference type="GO" id="GO:0016579">
    <property type="term" value="P:protein deubiquitination"/>
    <property type="evidence" value="ECO:0007669"/>
    <property type="project" value="InterPro"/>
</dbReference>
<evidence type="ECO:0000256" key="6">
    <source>
        <dbReference type="ARBA" id="ARBA00022807"/>
    </source>
</evidence>
<proteinExistence type="inferred from homology"/>
<dbReference type="InterPro" id="IPR001394">
    <property type="entry name" value="Peptidase_C19_UCH"/>
</dbReference>
<reference evidence="12" key="1">
    <citation type="submission" date="2025-08" db="UniProtKB">
        <authorList>
            <consortium name="RefSeq"/>
        </authorList>
    </citation>
    <scope>IDENTIFICATION</scope>
    <source>
        <tissue evidence="12">Leaves</tissue>
    </source>
</reference>
<evidence type="ECO:0000256" key="5">
    <source>
        <dbReference type="ARBA" id="ARBA00022801"/>
    </source>
</evidence>
<dbReference type="InParanoid" id="A0A6P9E2A3"/>
<keyword evidence="6 8" id="KW-0788">Thiol protease</keyword>
<feature type="compositionally biased region" description="Basic and acidic residues" evidence="9">
    <location>
        <begin position="604"/>
        <end position="615"/>
    </location>
</feature>
<dbReference type="InterPro" id="IPR038765">
    <property type="entry name" value="Papain-like_cys_pep_sf"/>
</dbReference>
<keyword evidence="4 8" id="KW-0833">Ubl conjugation pathway</keyword>
<dbReference type="PANTHER" id="PTHR24006">
    <property type="entry name" value="UBIQUITIN CARBOXYL-TERMINAL HYDROLASE"/>
    <property type="match status" value="1"/>
</dbReference>
<organism evidence="11 12">
    <name type="scientific">Juglans regia</name>
    <name type="common">English walnut</name>
    <dbReference type="NCBI Taxonomy" id="51240"/>
    <lineage>
        <taxon>Eukaryota</taxon>
        <taxon>Viridiplantae</taxon>
        <taxon>Streptophyta</taxon>
        <taxon>Embryophyta</taxon>
        <taxon>Tracheophyta</taxon>
        <taxon>Spermatophyta</taxon>
        <taxon>Magnoliopsida</taxon>
        <taxon>eudicotyledons</taxon>
        <taxon>Gunneridae</taxon>
        <taxon>Pentapetalae</taxon>
        <taxon>rosids</taxon>
        <taxon>fabids</taxon>
        <taxon>Fagales</taxon>
        <taxon>Juglandaceae</taxon>
        <taxon>Juglans</taxon>
    </lineage>
</organism>
<feature type="region of interest" description="Disordered" evidence="9">
    <location>
        <begin position="602"/>
        <end position="621"/>
    </location>
</feature>
<feature type="region of interest" description="Disordered" evidence="9">
    <location>
        <begin position="174"/>
        <end position="193"/>
    </location>
</feature>
<dbReference type="EC" id="3.4.19.12" evidence="8"/>
<dbReference type="OrthoDB" id="420187at2759"/>
<evidence type="ECO:0000259" key="10">
    <source>
        <dbReference type="PROSITE" id="PS50235"/>
    </source>
</evidence>
<dbReference type="KEGG" id="jre:108988696"/>
<dbReference type="PROSITE" id="PS00973">
    <property type="entry name" value="USP_2"/>
    <property type="match status" value="1"/>
</dbReference>
<keyword evidence="5 8" id="KW-0378">Hydrolase</keyword>
<dbReference type="GO" id="GO:0006508">
    <property type="term" value="P:proteolysis"/>
    <property type="evidence" value="ECO:0007669"/>
    <property type="project" value="UniProtKB-KW"/>
</dbReference>
<dbReference type="GO" id="GO:0031647">
    <property type="term" value="P:regulation of protein stability"/>
    <property type="evidence" value="ECO:0000318"/>
    <property type="project" value="GO_Central"/>
</dbReference>
<dbReference type="InterPro" id="IPR050164">
    <property type="entry name" value="Peptidase_C19"/>
</dbReference>
<evidence type="ECO:0000256" key="3">
    <source>
        <dbReference type="ARBA" id="ARBA00022670"/>
    </source>
</evidence>
<evidence type="ECO:0000313" key="11">
    <source>
        <dbReference type="Proteomes" id="UP000235220"/>
    </source>
</evidence>
<evidence type="ECO:0000256" key="4">
    <source>
        <dbReference type="ARBA" id="ARBA00022786"/>
    </source>
</evidence>
<dbReference type="Pfam" id="PF00443">
    <property type="entry name" value="UCH"/>
    <property type="match status" value="1"/>
</dbReference>
<feature type="region of interest" description="Disordered" evidence="9">
    <location>
        <begin position="14"/>
        <end position="93"/>
    </location>
</feature>
<evidence type="ECO:0000256" key="9">
    <source>
        <dbReference type="SAM" id="MobiDB-lite"/>
    </source>
</evidence>
<keyword evidence="3 8" id="KW-0645">Protease</keyword>
<dbReference type="PROSITE" id="PS00972">
    <property type="entry name" value="USP_1"/>
    <property type="match status" value="1"/>
</dbReference>
<feature type="compositionally biased region" description="Low complexity" evidence="9">
    <location>
        <begin position="44"/>
        <end position="53"/>
    </location>
</feature>
<comment type="function">
    <text evidence="7 8">Recognizes and hydrolyzes the peptide bond at the C-terminal Gly of ubiquitin. Involved in the processing of poly-ubiquitin precursors as well as that of ubiquitinated proteins.</text>
</comment>
<dbReference type="CDD" id="cd02661">
    <property type="entry name" value="Peptidase_C19E"/>
    <property type="match status" value="1"/>
</dbReference>
<sequence>METNVARILEINTAPSDSIASPEILNGSSPFPPEMVVSEETLDESSPSLLSESPCDHSLAPAPDQNRSSPNLGKKAQDDPSFVLSPRIPSGTSTMLTPINETLDGSSPANELDALDGSSSMPMQAEITNDYPNFSIRGDEEALAVDPFPASPNRLLGNNLLDYSSSRWSSSYCSSPSTTSWPSSAPWSSSSSSSRDIWSTWSSSEETKPFMVGAGLANLGNTCFINAVLQCFTHTVPLVQALRSYDHTMPCVCGSEGFCALCSLRAHVERSLASSGGILTPLELVENLNYVSSCFRRYQQEDAHEFLQCFLDKLERCCLDLKGKDLSSQGNNLVEKVFGGRLVSKLRCCNCGHSSDTYEPLIDLSLEIEDVDTLPSALESFTKVERIEDSGAKFMCENCKEEVLVEKQFMLEQAPSVAAFHLKRFKTDGPFVEKVDKHVEFPLELDLQPYSTGSQNNSVELKYNLYAIIVHIGFSSTSGHYFCFIRSSPETWYCLDDSKVTSVEEEFVLSQEAYILFYARQGTPWFSSIIDVHKPCLDPNILNTSPKSVLDSAEGASTSYPSVACIDNCDTSVSCKKGDEGVEINGARDAATGNTVQLLNQDELGSKDSKDDRLMDNSSTPLGDSKFCDVTSYNEKMSTTSTVGVSNSTIDEIKDDGFHPLTPPGSPSPDKVSFESSEVRYQIPRNHLKLEKRVSGKKQLNKERELEDSKSKEALRYLSKCAHSSERRNKFIAAITENQSEGSLNKRKRMVSAPCKNSPPRARRRPNHNAIVQPMATAISR</sequence>
<dbReference type="GO" id="GO:0005634">
    <property type="term" value="C:nucleus"/>
    <property type="evidence" value="ECO:0000318"/>
    <property type="project" value="GO_Central"/>
</dbReference>
<evidence type="ECO:0000313" key="12">
    <source>
        <dbReference type="RefSeq" id="XP_035541624.1"/>
    </source>
</evidence>
<evidence type="ECO:0000256" key="2">
    <source>
        <dbReference type="ARBA" id="ARBA00009085"/>
    </source>
</evidence>
<gene>
    <name evidence="12" type="primary">LOC108988696</name>
</gene>
<evidence type="ECO:0000256" key="1">
    <source>
        <dbReference type="ARBA" id="ARBA00000707"/>
    </source>
</evidence>
<name>A0A6P9E2A3_JUGRE</name>
<dbReference type="PROSITE" id="PS50235">
    <property type="entry name" value="USP_3"/>
    <property type="match status" value="1"/>
</dbReference>
<dbReference type="RefSeq" id="XP_035541624.1">
    <property type="nucleotide sequence ID" value="XM_035685731.1"/>
</dbReference>
<comment type="similarity">
    <text evidence="2 8">Belongs to the peptidase C19 family.</text>
</comment>
<evidence type="ECO:0000256" key="7">
    <source>
        <dbReference type="ARBA" id="ARBA00037450"/>
    </source>
</evidence>
<evidence type="ECO:0000256" key="8">
    <source>
        <dbReference type="RuleBase" id="RU366025"/>
    </source>
</evidence>
<dbReference type="Proteomes" id="UP000235220">
    <property type="component" value="Chromosome 2"/>
</dbReference>
<dbReference type="InterPro" id="IPR028889">
    <property type="entry name" value="USP"/>
</dbReference>